<feature type="transmembrane region" description="Helical" evidence="1">
    <location>
        <begin position="61"/>
        <end position="80"/>
    </location>
</feature>
<proteinExistence type="predicted"/>
<gene>
    <name evidence="2" type="ORF">Ccl03g_01750</name>
</gene>
<organism evidence="2 3">
    <name type="scientific">Enterocloster clostridioformis</name>
    <dbReference type="NCBI Taxonomy" id="1531"/>
    <lineage>
        <taxon>Bacteria</taxon>
        <taxon>Bacillati</taxon>
        <taxon>Bacillota</taxon>
        <taxon>Clostridia</taxon>
        <taxon>Lachnospirales</taxon>
        <taxon>Lachnospiraceae</taxon>
        <taxon>Enterocloster</taxon>
    </lineage>
</organism>
<keyword evidence="1" id="KW-0472">Membrane</keyword>
<keyword evidence="1" id="KW-0812">Transmembrane</keyword>
<dbReference type="Proteomes" id="UP000315200">
    <property type="component" value="Unassembled WGS sequence"/>
</dbReference>
<dbReference type="Gene3D" id="1.20.1250.20">
    <property type="entry name" value="MFS general substrate transporter like domains"/>
    <property type="match status" value="1"/>
</dbReference>
<protein>
    <submittedName>
        <fullName evidence="2">Uncharacterized protein</fullName>
    </submittedName>
</protein>
<evidence type="ECO:0000313" key="3">
    <source>
        <dbReference type="Proteomes" id="UP000315200"/>
    </source>
</evidence>
<comment type="caution">
    <text evidence="2">The sequence shown here is derived from an EMBL/GenBank/DDBJ whole genome shotgun (WGS) entry which is preliminary data.</text>
</comment>
<dbReference type="EMBL" id="BJLB01000001">
    <property type="protein sequence ID" value="GEA34462.1"/>
    <property type="molecule type" value="Genomic_DNA"/>
</dbReference>
<reference evidence="2 3" key="1">
    <citation type="submission" date="2019-06" db="EMBL/GenBank/DDBJ databases">
        <title>Draft genome sequence of [Clostridium] clostridioforme NBRC 113352.</title>
        <authorList>
            <person name="Miura T."/>
            <person name="Furukawa M."/>
            <person name="Shimamura M."/>
            <person name="Ohyama Y."/>
            <person name="Yamazoe A."/>
            <person name="Kawasaki H."/>
        </authorList>
    </citation>
    <scope>NUCLEOTIDE SEQUENCE [LARGE SCALE GENOMIC DNA]</scope>
    <source>
        <strain evidence="2 3">NBRC 113352</strain>
    </source>
</reference>
<evidence type="ECO:0000256" key="1">
    <source>
        <dbReference type="SAM" id="Phobius"/>
    </source>
</evidence>
<keyword evidence="1" id="KW-1133">Transmembrane helix</keyword>
<dbReference type="AlphaFoldDB" id="A0A829VKS3"/>
<feature type="transmembrane region" description="Helical" evidence="1">
    <location>
        <begin position="32"/>
        <end position="55"/>
    </location>
</feature>
<dbReference type="InterPro" id="IPR036259">
    <property type="entry name" value="MFS_trans_sf"/>
</dbReference>
<name>A0A829VKS3_9FIRM</name>
<evidence type="ECO:0000313" key="2">
    <source>
        <dbReference type="EMBL" id="GEA34462.1"/>
    </source>
</evidence>
<sequence length="105" mass="11345">MVMIVSSVSGITSSMPTLLTSKIFGNRYYGPIYGMAVSVNRFGGVAGTLLVSLIYDITKNYSIIWPVCAVSMAFTLVAALGSMKLSRNKMAQEMGREQPGREQPS</sequence>
<accession>A0A829VKS3</accession>
<dbReference type="SUPFAM" id="SSF103473">
    <property type="entry name" value="MFS general substrate transporter"/>
    <property type="match status" value="1"/>
</dbReference>